<dbReference type="EMBL" id="MU853798">
    <property type="protein sequence ID" value="KAK3940285.1"/>
    <property type="molecule type" value="Genomic_DNA"/>
</dbReference>
<reference evidence="4" key="1">
    <citation type="journal article" date="2023" name="Mol. Phylogenet. Evol.">
        <title>Genome-scale phylogeny and comparative genomics of the fungal order Sordariales.</title>
        <authorList>
            <person name="Hensen N."/>
            <person name="Bonometti L."/>
            <person name="Westerberg I."/>
            <person name="Brannstrom I.O."/>
            <person name="Guillou S."/>
            <person name="Cros-Aarteil S."/>
            <person name="Calhoun S."/>
            <person name="Haridas S."/>
            <person name="Kuo A."/>
            <person name="Mondo S."/>
            <person name="Pangilinan J."/>
            <person name="Riley R."/>
            <person name="LaButti K."/>
            <person name="Andreopoulos B."/>
            <person name="Lipzen A."/>
            <person name="Chen C."/>
            <person name="Yan M."/>
            <person name="Daum C."/>
            <person name="Ng V."/>
            <person name="Clum A."/>
            <person name="Steindorff A."/>
            <person name="Ohm R.A."/>
            <person name="Martin F."/>
            <person name="Silar P."/>
            <person name="Natvig D.O."/>
            <person name="Lalanne C."/>
            <person name="Gautier V."/>
            <person name="Ament-Velasquez S.L."/>
            <person name="Kruys A."/>
            <person name="Hutchinson M.I."/>
            <person name="Powell A.J."/>
            <person name="Barry K."/>
            <person name="Miller A.N."/>
            <person name="Grigoriev I.V."/>
            <person name="Debuchy R."/>
            <person name="Gladieux P."/>
            <person name="Hiltunen Thoren M."/>
            <person name="Johannesson H."/>
        </authorList>
    </citation>
    <scope>NUCLEOTIDE SEQUENCE [LARGE SCALE GENOMIC DNA]</scope>
    <source>
        <strain evidence="4">CBS 340.73</strain>
    </source>
</reference>
<organism evidence="3 4">
    <name type="scientific">Diplogelasinospora grovesii</name>
    <dbReference type="NCBI Taxonomy" id="303347"/>
    <lineage>
        <taxon>Eukaryota</taxon>
        <taxon>Fungi</taxon>
        <taxon>Dikarya</taxon>
        <taxon>Ascomycota</taxon>
        <taxon>Pezizomycotina</taxon>
        <taxon>Sordariomycetes</taxon>
        <taxon>Sordariomycetidae</taxon>
        <taxon>Sordariales</taxon>
        <taxon>Diplogelasinosporaceae</taxon>
        <taxon>Diplogelasinospora</taxon>
    </lineage>
</organism>
<dbReference type="PANTHER" id="PTHR35395">
    <property type="entry name" value="DUF6536 DOMAIN-CONTAINING PROTEIN"/>
    <property type="match status" value="1"/>
</dbReference>
<dbReference type="Pfam" id="PF20163">
    <property type="entry name" value="DUF6536"/>
    <property type="match status" value="1"/>
</dbReference>
<feature type="transmembrane region" description="Helical" evidence="1">
    <location>
        <begin position="478"/>
        <end position="499"/>
    </location>
</feature>
<feature type="transmembrane region" description="Helical" evidence="1">
    <location>
        <begin position="452"/>
        <end position="471"/>
    </location>
</feature>
<name>A0AAN6N6X9_9PEZI</name>
<feature type="domain" description="DUF6536" evidence="2">
    <location>
        <begin position="47"/>
        <end position="187"/>
    </location>
</feature>
<comment type="caution">
    <text evidence="3">The sequence shown here is derived from an EMBL/GenBank/DDBJ whole genome shotgun (WGS) entry which is preliminary data.</text>
</comment>
<gene>
    <name evidence="3" type="ORF">QBC46DRAFT_459091</name>
</gene>
<keyword evidence="1" id="KW-1133">Transmembrane helix</keyword>
<evidence type="ECO:0000256" key="1">
    <source>
        <dbReference type="SAM" id="Phobius"/>
    </source>
</evidence>
<evidence type="ECO:0000259" key="2">
    <source>
        <dbReference type="Pfam" id="PF20163"/>
    </source>
</evidence>
<keyword evidence="1" id="KW-0812">Transmembrane</keyword>
<accession>A0AAN6N6X9</accession>
<keyword evidence="1" id="KW-0472">Membrane</keyword>
<sequence length="646" mass="72325">MATPKTSGGDFRASRFAQKEEFSGWFPKIDEDENKRASRSWKSRQSQTLMLQITIVVAVLVANFTLTMMAVGRFPSTNGVGVIYEGDCGTVAELDQWLHLLINLLSTGMLAASKYCMQLQAAPTRADVDRAHKNNKWLDIGVPSVRNLWFIGHWRRFSWVLLAYNSAVFQSLSSHDYTIAVVKDSFLDNCAWSLETAERNRHGDPGWNETRVNPPELNYTQVIQGIQRDALSLPYVKKNVTECFDLYADYFAPQGNAVILVKNASIQTPTNDSLLMYVSVVPRWDDWGKNLWALGNGTGRLVALSPPEPVTEWFLGPPRYEVSSCLVQPLRTTASSCRFEFSPQIMIIICSLNCTKALVMLSIFFLRSWQDPKRQESQKEREPDTTTENMCLAPKDDFLPTRTWKNRLVKKDPSPSQDARECLVVLLIAAILLGLAFHSLNLRGISYAMHSLWAMGFGKLQPYAYIVTVLPRSDPAGLIANVLLANLLQLILSILYIFYNAMLSTFLVQREFSLLYKGRKPVKPLRSLSLARITAVRPDGTYDVQNSFSSCGFSPIAIFITLLVALTLILAILLMGFRSYDGTMRVVATNSRAISAACHVLPEDRPSGYLLPVTWGVVEMKGGIGKCTFTTASRETGLPEPGHLYR</sequence>
<feature type="transmembrane region" description="Helical" evidence="1">
    <location>
        <begin position="345"/>
        <end position="366"/>
    </location>
</feature>
<dbReference type="InterPro" id="IPR046623">
    <property type="entry name" value="DUF6536"/>
</dbReference>
<feature type="transmembrane region" description="Helical" evidence="1">
    <location>
        <begin position="49"/>
        <end position="71"/>
    </location>
</feature>
<proteinExistence type="predicted"/>
<feature type="transmembrane region" description="Helical" evidence="1">
    <location>
        <begin position="556"/>
        <end position="577"/>
    </location>
</feature>
<dbReference type="AlphaFoldDB" id="A0AAN6N6X9"/>
<evidence type="ECO:0000313" key="3">
    <source>
        <dbReference type="EMBL" id="KAK3940285.1"/>
    </source>
</evidence>
<evidence type="ECO:0000313" key="4">
    <source>
        <dbReference type="Proteomes" id="UP001303473"/>
    </source>
</evidence>
<feature type="transmembrane region" description="Helical" evidence="1">
    <location>
        <begin position="422"/>
        <end position="440"/>
    </location>
</feature>
<dbReference type="PANTHER" id="PTHR35395:SF1">
    <property type="entry name" value="DUF6536 DOMAIN-CONTAINING PROTEIN"/>
    <property type="match status" value="1"/>
</dbReference>
<keyword evidence="4" id="KW-1185">Reference proteome</keyword>
<dbReference type="Proteomes" id="UP001303473">
    <property type="component" value="Unassembled WGS sequence"/>
</dbReference>
<protein>
    <recommendedName>
        <fullName evidence="2">DUF6536 domain-containing protein</fullName>
    </recommendedName>
</protein>